<evidence type="ECO:0000256" key="1">
    <source>
        <dbReference type="ARBA" id="ARBA00004370"/>
    </source>
</evidence>
<dbReference type="CDD" id="cd07989">
    <property type="entry name" value="LPLAT_AGPAT-like"/>
    <property type="match status" value="1"/>
</dbReference>
<dbReference type="Pfam" id="PF01553">
    <property type="entry name" value="Acyltransferase"/>
    <property type="match status" value="1"/>
</dbReference>
<reference evidence="12" key="5">
    <citation type="submission" date="2020-08" db="EMBL/GenBank/DDBJ databases">
        <title>Complete genome sequence of Sphingobium barthaii strain KK22, a high-molecular-weight polycyclic aromatic hydrocarbon-degrading soil bacterium.</title>
        <authorList>
            <person name="Mori J.F."/>
            <person name="Kanaly R.A."/>
        </authorList>
    </citation>
    <scope>NUCLEOTIDE SEQUENCE [LARGE SCALE GENOMIC DNA]</scope>
    <source>
        <strain evidence="12">KK22</strain>
    </source>
</reference>
<evidence type="ECO:0000256" key="3">
    <source>
        <dbReference type="ARBA" id="ARBA00022692"/>
    </source>
</evidence>
<reference evidence="10" key="6">
    <citation type="journal article" date="2021" name="Microbiol. Resour. Announc.">
        <title>Complete Genome Sequence of Sphingobium barthaii KK22, a High-Molecular-Weight Polycyclic Aromatic Hydrocarbon-Degrading Soil Bacterium.</title>
        <authorList>
            <person name="Mori J.F."/>
            <person name="Kanaly R.A."/>
        </authorList>
    </citation>
    <scope>NUCLEOTIDE SEQUENCE</scope>
    <source>
        <strain evidence="10">KK22</strain>
    </source>
</reference>
<sequence length="252" mass="27328">MAALRRFMRLTALAVSLLLCLIPHLLWRAARRRSPWPPRFLALAARSVGARVRIDGHPFQGDSFIIANHVSWVDILALGGATGAAFVAHDGIARWPVIGWLAAQNNTLFVARERRGALSSQLDALRAALAGHQPVALFPEGTTSDGTGLLPFKPSLLSVLLPPPRSVRIQPVHIDYGPATAEISWHSDEPAGANVRRLLERKGRLEVTLRFLEPFDPAICPDRKALAATTRERIAASIAAHLPPFTCGAPLV</sequence>
<protein>
    <submittedName>
        <fullName evidence="9">1-acyl-sn-glycerol-3-phosphate acyltransferase</fullName>
        <ecNumber evidence="9">2.3.1.51</ecNumber>
    </submittedName>
</protein>
<dbReference type="EMBL" id="BEWI01000031">
    <property type="protein sequence ID" value="GAY21177.1"/>
    <property type="molecule type" value="Genomic_DNA"/>
</dbReference>
<evidence type="ECO:0000256" key="2">
    <source>
        <dbReference type="ARBA" id="ARBA00022679"/>
    </source>
</evidence>
<evidence type="ECO:0000256" key="6">
    <source>
        <dbReference type="ARBA" id="ARBA00023136"/>
    </source>
</evidence>
<reference evidence="9 11" key="2">
    <citation type="journal article" date="2013" name="Environ. Sci. Technol.">
        <title>The 4-tert-butylphenol-utilizing bacterium Sphingobium fuliginis OMI can degrade bisphenols via phenolic ring hydroxylation and meta-cleavage pathway.</title>
        <authorList>
            <person name="Ogata Y."/>
            <person name="Goda S."/>
            <person name="Toyama T."/>
            <person name="Sei K."/>
            <person name="Ike M."/>
        </authorList>
    </citation>
    <scope>NUCLEOTIDE SEQUENCE [LARGE SCALE GENOMIC DNA]</scope>
    <source>
        <strain evidence="9 11">OMI</strain>
    </source>
</reference>
<dbReference type="PANTHER" id="PTHR23063">
    <property type="entry name" value="PHOSPHOLIPID ACYLTRANSFERASE"/>
    <property type="match status" value="1"/>
</dbReference>
<evidence type="ECO:0000313" key="11">
    <source>
        <dbReference type="Proteomes" id="UP000221538"/>
    </source>
</evidence>
<gene>
    <name evidence="10" type="ORF">H5V43_06700</name>
    <name evidence="9" type="ORF">SFOMI_1712</name>
</gene>
<dbReference type="GO" id="GO:0016020">
    <property type="term" value="C:membrane"/>
    <property type="evidence" value="ECO:0007669"/>
    <property type="project" value="UniProtKB-SubCell"/>
</dbReference>
<evidence type="ECO:0000313" key="12">
    <source>
        <dbReference type="Proteomes" id="UP000593663"/>
    </source>
</evidence>
<dbReference type="GO" id="GO:0006629">
    <property type="term" value="P:lipid metabolic process"/>
    <property type="evidence" value="ECO:0007669"/>
    <property type="project" value="UniProtKB-KW"/>
</dbReference>
<evidence type="ECO:0000256" key="5">
    <source>
        <dbReference type="ARBA" id="ARBA00023098"/>
    </source>
</evidence>
<dbReference type="InterPro" id="IPR002123">
    <property type="entry name" value="Plipid/glycerol_acylTrfase"/>
</dbReference>
<dbReference type="EMBL" id="CP060035">
    <property type="protein sequence ID" value="QOT72795.1"/>
    <property type="molecule type" value="Genomic_DNA"/>
</dbReference>
<dbReference type="Proteomes" id="UP000593663">
    <property type="component" value="Chromosome 1"/>
</dbReference>
<feature type="domain" description="Phospholipid/glycerol acyltransferase" evidence="8">
    <location>
        <begin position="63"/>
        <end position="177"/>
    </location>
</feature>
<reference evidence="9 11" key="1">
    <citation type="journal article" date="2013" name="Biodegradation">
        <title>Occurrence of 4-tert-butylphenol (4-t-BP) biodegradation in an aquatic sample caused by the presence of Spirodela polyrrhiza and isolation of a 4-t-BP-utilizing bacterium.</title>
        <authorList>
            <person name="Ogata Y."/>
            <person name="Toyama T."/>
            <person name="Yu N."/>
            <person name="Wang X."/>
            <person name="Sei K."/>
            <person name="Ike M."/>
        </authorList>
    </citation>
    <scope>NUCLEOTIDE SEQUENCE [LARGE SCALE GENOMIC DNA]</scope>
    <source>
        <strain evidence="9 11">OMI</strain>
    </source>
</reference>
<dbReference type="PANTHER" id="PTHR23063:SF52">
    <property type="entry name" value="LYSOPHOSPHATIDYLCHOLINE ACYLTRANSFERASE"/>
    <property type="match status" value="1"/>
</dbReference>
<evidence type="ECO:0000256" key="7">
    <source>
        <dbReference type="ARBA" id="ARBA00023315"/>
    </source>
</evidence>
<reference evidence="9" key="3">
    <citation type="submission" date="2017-10" db="EMBL/GenBank/DDBJ databases">
        <title>Bioaugmenting a lab-scale membrane bioreactor with Sphingobium fuliginis OMI to degrade 4-tert-butylphenol.</title>
        <authorList>
            <person name="Takada K."/>
            <person name="Shiba T."/>
            <person name="Soda S."/>
            <person name="Inoue D."/>
            <person name="Miyake M."/>
            <person name="Eguchi M."/>
            <person name="Ike M."/>
        </authorList>
    </citation>
    <scope>NUCLEOTIDE SEQUENCE</scope>
    <source>
        <strain evidence="9">OMI</strain>
    </source>
</reference>
<dbReference type="GO" id="GO:0003841">
    <property type="term" value="F:1-acylglycerol-3-phosphate O-acyltransferase activity"/>
    <property type="evidence" value="ECO:0007669"/>
    <property type="project" value="UniProtKB-EC"/>
</dbReference>
<dbReference type="KEGG" id="sbar:H5V43_06700"/>
<keyword evidence="7 9" id="KW-0012">Acyltransferase</keyword>
<evidence type="ECO:0000313" key="10">
    <source>
        <dbReference type="EMBL" id="QOT72795.1"/>
    </source>
</evidence>
<reference evidence="9" key="4">
    <citation type="submission" date="2017-10" db="EMBL/GenBank/DDBJ databases">
        <authorList>
            <person name="Banno H."/>
            <person name="Chua N.-H."/>
        </authorList>
    </citation>
    <scope>NUCLEOTIDE SEQUENCE</scope>
    <source>
        <strain evidence="9">OMI</strain>
    </source>
</reference>
<dbReference type="EC" id="2.3.1.51" evidence="9"/>
<comment type="subcellular location">
    <subcellularLocation>
        <location evidence="1">Membrane</location>
    </subcellularLocation>
</comment>
<dbReference type="AlphaFoldDB" id="A0A292ZCH9"/>
<keyword evidence="3" id="KW-0812">Transmembrane</keyword>
<dbReference type="Proteomes" id="UP000221538">
    <property type="component" value="Unassembled WGS sequence"/>
</dbReference>
<name>A0A292ZCH9_SPHSA</name>
<dbReference type="RefSeq" id="WP_025549183.1">
    <property type="nucleotide sequence ID" value="NZ_BATN01000035.1"/>
</dbReference>
<keyword evidence="5" id="KW-0443">Lipid metabolism</keyword>
<keyword evidence="6" id="KW-0472">Membrane</keyword>
<evidence type="ECO:0000256" key="4">
    <source>
        <dbReference type="ARBA" id="ARBA00022989"/>
    </source>
</evidence>
<dbReference type="SMART" id="SM00563">
    <property type="entry name" value="PlsC"/>
    <property type="match status" value="1"/>
</dbReference>
<accession>A0A292ZCH9</accession>
<proteinExistence type="predicted"/>
<keyword evidence="2 9" id="KW-0808">Transferase</keyword>
<keyword evidence="4" id="KW-1133">Transmembrane helix</keyword>
<evidence type="ECO:0000313" key="9">
    <source>
        <dbReference type="EMBL" id="GAY21177.1"/>
    </source>
</evidence>
<dbReference type="SUPFAM" id="SSF69593">
    <property type="entry name" value="Glycerol-3-phosphate (1)-acyltransferase"/>
    <property type="match status" value="1"/>
</dbReference>
<organism evidence="9 11">
    <name type="scientific">Sphingobium fuliginis (strain ATCC 27551)</name>
    <dbReference type="NCBI Taxonomy" id="336203"/>
    <lineage>
        <taxon>Bacteria</taxon>
        <taxon>Pseudomonadati</taxon>
        <taxon>Pseudomonadota</taxon>
        <taxon>Alphaproteobacteria</taxon>
        <taxon>Sphingomonadales</taxon>
        <taxon>Sphingomonadaceae</taxon>
        <taxon>Sphingobium</taxon>
    </lineage>
</organism>
<evidence type="ECO:0000259" key="8">
    <source>
        <dbReference type="SMART" id="SM00563"/>
    </source>
</evidence>